<gene>
    <name evidence="8" type="ORF">K8V30_08915</name>
</gene>
<dbReference type="InterPro" id="IPR003593">
    <property type="entry name" value="AAA+_ATPase"/>
</dbReference>
<keyword evidence="6" id="KW-0472">Membrane</keyword>
<name>A0A921NC73_9BACL</name>
<evidence type="ECO:0000256" key="1">
    <source>
        <dbReference type="ARBA" id="ARBA00022448"/>
    </source>
</evidence>
<dbReference type="Proteomes" id="UP000700212">
    <property type="component" value="Unassembled WGS sequence"/>
</dbReference>
<dbReference type="InterPro" id="IPR003439">
    <property type="entry name" value="ABC_transporter-like_ATP-bd"/>
</dbReference>
<evidence type="ECO:0000256" key="3">
    <source>
        <dbReference type="ARBA" id="ARBA00022741"/>
    </source>
</evidence>
<dbReference type="Gene3D" id="3.40.50.300">
    <property type="entry name" value="P-loop containing nucleotide triphosphate hydrolases"/>
    <property type="match status" value="1"/>
</dbReference>
<evidence type="ECO:0000256" key="6">
    <source>
        <dbReference type="ARBA" id="ARBA00023136"/>
    </source>
</evidence>
<dbReference type="AlphaFoldDB" id="A0A921NC73"/>
<evidence type="ECO:0000256" key="5">
    <source>
        <dbReference type="ARBA" id="ARBA00022967"/>
    </source>
</evidence>
<feature type="domain" description="ABC transporter" evidence="7">
    <location>
        <begin position="4"/>
        <end position="235"/>
    </location>
</feature>
<dbReference type="PROSITE" id="PS00211">
    <property type="entry name" value="ABC_TRANSPORTER_1"/>
    <property type="match status" value="1"/>
</dbReference>
<reference evidence="8" key="1">
    <citation type="journal article" date="2021" name="PeerJ">
        <title>Extensive microbial diversity within the chicken gut microbiome revealed by metagenomics and culture.</title>
        <authorList>
            <person name="Gilroy R."/>
            <person name="Ravi A."/>
            <person name="Getino M."/>
            <person name="Pursley I."/>
            <person name="Horton D.L."/>
            <person name="Alikhan N.F."/>
            <person name="Baker D."/>
            <person name="Gharbi K."/>
            <person name="Hall N."/>
            <person name="Watson M."/>
            <person name="Adriaenssens E.M."/>
            <person name="Foster-Nyarko E."/>
            <person name="Jarju S."/>
            <person name="Secka A."/>
            <person name="Antonio M."/>
            <person name="Oren A."/>
            <person name="Chaudhuri R.R."/>
            <person name="La Ragione R."/>
            <person name="Hildebrand F."/>
            <person name="Pallen M.J."/>
        </authorList>
    </citation>
    <scope>NUCLEOTIDE SEQUENCE</scope>
    <source>
        <strain evidence="8">CHK160-4876</strain>
    </source>
</reference>
<dbReference type="SMART" id="SM00382">
    <property type="entry name" value="AAA"/>
    <property type="match status" value="1"/>
</dbReference>
<dbReference type="InterPro" id="IPR017871">
    <property type="entry name" value="ABC_transporter-like_CS"/>
</dbReference>
<dbReference type="GO" id="GO:0016887">
    <property type="term" value="F:ATP hydrolysis activity"/>
    <property type="evidence" value="ECO:0007669"/>
    <property type="project" value="InterPro"/>
</dbReference>
<accession>A0A921NC73</accession>
<evidence type="ECO:0000256" key="2">
    <source>
        <dbReference type="ARBA" id="ARBA00022475"/>
    </source>
</evidence>
<reference evidence="8" key="2">
    <citation type="submission" date="2021-09" db="EMBL/GenBank/DDBJ databases">
        <authorList>
            <person name="Gilroy R."/>
        </authorList>
    </citation>
    <scope>NUCLEOTIDE SEQUENCE</scope>
    <source>
        <strain evidence="8">CHK160-4876</strain>
    </source>
</reference>
<dbReference type="InterPro" id="IPR012340">
    <property type="entry name" value="NA-bd_OB-fold"/>
</dbReference>
<dbReference type="InterPro" id="IPR008995">
    <property type="entry name" value="Mo/tungstate-bd_C_term_dom"/>
</dbReference>
<organism evidence="8 9">
    <name type="scientific">Metalysinibacillus jejuensis</name>
    <dbReference type="NCBI Taxonomy" id="914327"/>
    <lineage>
        <taxon>Bacteria</taxon>
        <taxon>Bacillati</taxon>
        <taxon>Bacillota</taxon>
        <taxon>Bacilli</taxon>
        <taxon>Bacillales</taxon>
        <taxon>Caryophanaceae</taxon>
        <taxon>Metalysinibacillus</taxon>
    </lineage>
</organism>
<dbReference type="PROSITE" id="PS50893">
    <property type="entry name" value="ABC_TRANSPORTER_2"/>
    <property type="match status" value="1"/>
</dbReference>
<keyword evidence="5" id="KW-1278">Translocase</keyword>
<keyword evidence="1" id="KW-0813">Transport</keyword>
<dbReference type="Gene3D" id="2.40.50.100">
    <property type="match status" value="1"/>
</dbReference>
<proteinExistence type="predicted"/>
<dbReference type="InterPro" id="IPR040582">
    <property type="entry name" value="OB_MalK-like"/>
</dbReference>
<sequence>MSFIELQHVQKQYGQGQPVVDAINVSIERGEFFVLVGPSGSGKSTILRLIAGLESLTAGTITIDGKNMHGVSPRDRHLSMVFQHYALYPHLTVEDNILFGLKRQGVAREQQFTRLHQAAEMLGLTPYLQRKPKALSGGQRQRVALARAIVSDAPICLMDEPLSNLDAQLRTQMRTEIKALQQKLGLTMIYVTHDQTEAMTMGDRIMVIDQGKVQQVGEPLALYNEPANQFVASFIGAPTMNFISAVIKEHILQLASGDVLVLTPAQRATLAQHSEVVVGVRPEHIVVGGPIKSVIEQVEQLGAETLVQLKVGQQSWTAKWHGQQALTVGEAVTLDYTNALFFDPCTQQTIR</sequence>
<evidence type="ECO:0000313" key="9">
    <source>
        <dbReference type="Proteomes" id="UP000700212"/>
    </source>
</evidence>
<dbReference type="GO" id="GO:0055052">
    <property type="term" value="C:ATP-binding cassette (ABC) transporter complex, substrate-binding subunit-containing"/>
    <property type="evidence" value="ECO:0007669"/>
    <property type="project" value="TreeGrafter"/>
</dbReference>
<protein>
    <submittedName>
        <fullName evidence="8">ABC transporter ATP-binding protein</fullName>
    </submittedName>
</protein>
<dbReference type="GO" id="GO:0140359">
    <property type="term" value="F:ABC-type transporter activity"/>
    <property type="evidence" value="ECO:0007669"/>
    <property type="project" value="UniProtKB-ARBA"/>
</dbReference>
<dbReference type="PANTHER" id="PTHR43875:SF15">
    <property type="entry name" value="TREHALOSE IMPORT ATP-BINDING PROTEIN SUGC"/>
    <property type="match status" value="1"/>
</dbReference>
<dbReference type="SUPFAM" id="SSF50331">
    <property type="entry name" value="MOP-like"/>
    <property type="match status" value="1"/>
</dbReference>
<dbReference type="Gene3D" id="2.40.50.140">
    <property type="entry name" value="Nucleic acid-binding proteins"/>
    <property type="match status" value="1"/>
</dbReference>
<dbReference type="EMBL" id="DYTV01000119">
    <property type="protein sequence ID" value="HJH11786.1"/>
    <property type="molecule type" value="Genomic_DNA"/>
</dbReference>
<dbReference type="InterPro" id="IPR027417">
    <property type="entry name" value="P-loop_NTPase"/>
</dbReference>
<keyword evidence="4 8" id="KW-0067">ATP-binding</keyword>
<keyword evidence="3" id="KW-0547">Nucleotide-binding</keyword>
<dbReference type="Pfam" id="PF17912">
    <property type="entry name" value="OB_MalK"/>
    <property type="match status" value="1"/>
</dbReference>
<evidence type="ECO:0000313" key="8">
    <source>
        <dbReference type="EMBL" id="HJH11786.1"/>
    </source>
</evidence>
<evidence type="ECO:0000256" key="4">
    <source>
        <dbReference type="ARBA" id="ARBA00022840"/>
    </source>
</evidence>
<dbReference type="Pfam" id="PF00005">
    <property type="entry name" value="ABC_tran"/>
    <property type="match status" value="1"/>
</dbReference>
<dbReference type="InterPro" id="IPR047641">
    <property type="entry name" value="ABC_transpr_MalK/UgpC-like"/>
</dbReference>
<keyword evidence="2" id="KW-1003">Cell membrane</keyword>
<comment type="caution">
    <text evidence="8">The sequence shown here is derived from an EMBL/GenBank/DDBJ whole genome shotgun (WGS) entry which is preliminary data.</text>
</comment>
<evidence type="ECO:0000259" key="7">
    <source>
        <dbReference type="PROSITE" id="PS50893"/>
    </source>
</evidence>
<dbReference type="SUPFAM" id="SSF52540">
    <property type="entry name" value="P-loop containing nucleoside triphosphate hydrolases"/>
    <property type="match status" value="1"/>
</dbReference>
<dbReference type="PANTHER" id="PTHR43875">
    <property type="entry name" value="MALTODEXTRIN IMPORT ATP-BINDING PROTEIN MSMX"/>
    <property type="match status" value="1"/>
</dbReference>
<dbReference type="FunFam" id="3.40.50.300:FF:000042">
    <property type="entry name" value="Maltose/maltodextrin ABC transporter, ATP-binding protein"/>
    <property type="match status" value="1"/>
</dbReference>
<dbReference type="GO" id="GO:0005524">
    <property type="term" value="F:ATP binding"/>
    <property type="evidence" value="ECO:0007669"/>
    <property type="project" value="UniProtKB-KW"/>
</dbReference>